<name>A0A8T7LZB4_9CHLR</name>
<dbReference type="PROSITE" id="PS51257">
    <property type="entry name" value="PROKAR_LIPOPROTEIN"/>
    <property type="match status" value="1"/>
</dbReference>
<dbReference type="EMBL" id="JACATZ010000001">
    <property type="protein sequence ID" value="NWJ45632.1"/>
    <property type="molecule type" value="Genomic_DNA"/>
</dbReference>
<evidence type="ECO:0000313" key="6">
    <source>
        <dbReference type="EMBL" id="WJW67503.1"/>
    </source>
</evidence>
<organism evidence="5 7">
    <name type="scientific">Candidatus Chlorohelix allophototropha</name>
    <dbReference type="NCBI Taxonomy" id="3003348"/>
    <lineage>
        <taxon>Bacteria</taxon>
        <taxon>Bacillati</taxon>
        <taxon>Chloroflexota</taxon>
        <taxon>Chloroflexia</taxon>
        <taxon>Candidatus Chloroheliales</taxon>
        <taxon>Candidatus Chloroheliaceae</taxon>
        <taxon>Candidatus Chlorohelix</taxon>
    </lineage>
</organism>
<evidence type="ECO:0000313" key="8">
    <source>
        <dbReference type="Proteomes" id="UP001431572"/>
    </source>
</evidence>
<evidence type="ECO:0000259" key="4">
    <source>
        <dbReference type="Pfam" id="PF13458"/>
    </source>
</evidence>
<dbReference type="Gene3D" id="3.40.50.2300">
    <property type="match status" value="2"/>
</dbReference>
<keyword evidence="3" id="KW-0472">Membrane</keyword>
<dbReference type="AlphaFoldDB" id="A0A8T7LZB4"/>
<reference evidence="6" key="2">
    <citation type="journal article" date="2024" name="Nature">
        <title>Anoxygenic phototroph of the Chloroflexota uses a type I reaction centre.</title>
        <authorList>
            <person name="Tsuji J.M."/>
            <person name="Shaw N.A."/>
            <person name="Nagashima S."/>
            <person name="Venkiteswaran J.J."/>
            <person name="Schiff S.L."/>
            <person name="Watanabe T."/>
            <person name="Fukui M."/>
            <person name="Hanada S."/>
            <person name="Tank M."/>
            <person name="Neufeld J.D."/>
        </authorList>
    </citation>
    <scope>NUCLEOTIDE SEQUENCE</scope>
    <source>
        <strain evidence="6">L227-S17</strain>
    </source>
</reference>
<keyword evidence="2" id="KW-0732">Signal</keyword>
<dbReference type="Proteomes" id="UP001431572">
    <property type="component" value="Chromosome 1"/>
</dbReference>
<protein>
    <submittedName>
        <fullName evidence="5">Substrate-binding domain-containing protein</fullName>
    </submittedName>
</protein>
<accession>A0A8T7LZB4</accession>
<dbReference type="EMBL" id="CP128399">
    <property type="protein sequence ID" value="WJW67503.1"/>
    <property type="molecule type" value="Genomic_DNA"/>
</dbReference>
<comment type="similarity">
    <text evidence="1">Belongs to the leucine-binding protein family.</text>
</comment>
<feature type="domain" description="Leucine-binding protein" evidence="4">
    <location>
        <begin position="90"/>
        <end position="436"/>
    </location>
</feature>
<proteinExistence type="inferred from homology"/>
<dbReference type="RefSeq" id="WP_341469396.1">
    <property type="nucleotide sequence ID" value="NZ_CP128399.1"/>
</dbReference>
<dbReference type="Pfam" id="PF13458">
    <property type="entry name" value="Peripla_BP_6"/>
    <property type="match status" value="1"/>
</dbReference>
<feature type="transmembrane region" description="Helical" evidence="3">
    <location>
        <begin position="7"/>
        <end position="25"/>
    </location>
</feature>
<sequence length="464" mass="49074">MSKSRPVKFYILTVLMMLISVFLVACGDNTATPVPATTAAPTKAATTAAATTAAATTSATTTAAAATTTAAAATTVAAATTGAATSTAPLVIGMINSRTGALAGYGKMVDDSWPAAIEYFTKGTGKIAGREVKLVVEDDAGDANKAVEAARKLVQQDKAEILVGTVSSAAAIQVAAVNEKELKKIFIVDPAADQSVTGAAFNKYTFRTARNTDQDAAAGAPYAVELASKKNKKIAHIYQDYAFGQGANVAWKEIATKTAGIQWTEVAVPLTATDYTPYIQKVLDAAPDVLVLNWAGATAIKLFQQMKDNDIYSKMALVSPIGDAKATVKSQGDTVIGAVGVGIYWHQFPKNAENDFLVKYYKEKYNTFPDVFDTSGMNLVSAINSALTKTNGDTDPEKLITVMEGMSFPSAKGTLTFRKEDHQALQPMYLVEMTKDTTGTFGFPVPKLLKELSAQESAPPIRRK</sequence>
<keyword evidence="3" id="KW-0812">Transmembrane</keyword>
<evidence type="ECO:0000256" key="3">
    <source>
        <dbReference type="SAM" id="Phobius"/>
    </source>
</evidence>
<evidence type="ECO:0000256" key="2">
    <source>
        <dbReference type="ARBA" id="ARBA00022729"/>
    </source>
</evidence>
<gene>
    <name evidence="5" type="ORF">HXX08_07115</name>
    <name evidence="6" type="ORF">OZ401_000769</name>
</gene>
<dbReference type="InterPro" id="IPR028081">
    <property type="entry name" value="Leu-bd"/>
</dbReference>
<reference evidence="5 7" key="1">
    <citation type="submission" date="2020-06" db="EMBL/GenBank/DDBJ databases">
        <title>Anoxygenic phototrophic Chloroflexota member uses a Type I reaction center.</title>
        <authorList>
            <person name="Tsuji J.M."/>
            <person name="Shaw N.A."/>
            <person name="Nagashima S."/>
            <person name="Venkiteswaran J."/>
            <person name="Schiff S.L."/>
            <person name="Hanada S."/>
            <person name="Tank M."/>
            <person name="Neufeld J.D."/>
        </authorList>
    </citation>
    <scope>NUCLEOTIDE SEQUENCE [LARGE SCALE GENOMIC DNA]</scope>
    <source>
        <strain evidence="5">L227-S17</strain>
    </source>
</reference>
<evidence type="ECO:0000256" key="1">
    <source>
        <dbReference type="ARBA" id="ARBA00010062"/>
    </source>
</evidence>
<dbReference type="InterPro" id="IPR028082">
    <property type="entry name" value="Peripla_BP_I"/>
</dbReference>
<dbReference type="Proteomes" id="UP000521676">
    <property type="component" value="Unassembled WGS sequence"/>
</dbReference>
<keyword evidence="8" id="KW-1185">Reference proteome</keyword>
<dbReference type="InterPro" id="IPR051010">
    <property type="entry name" value="BCAA_transport"/>
</dbReference>
<dbReference type="CDD" id="cd06328">
    <property type="entry name" value="PBP1_SBP-like"/>
    <property type="match status" value="1"/>
</dbReference>
<evidence type="ECO:0000313" key="7">
    <source>
        <dbReference type="Proteomes" id="UP000521676"/>
    </source>
</evidence>
<dbReference type="PANTHER" id="PTHR30483:SF6">
    <property type="entry name" value="PERIPLASMIC BINDING PROTEIN OF ABC TRANSPORTER FOR NATURAL AMINO ACIDS"/>
    <property type="match status" value="1"/>
</dbReference>
<dbReference type="PANTHER" id="PTHR30483">
    <property type="entry name" value="LEUCINE-SPECIFIC-BINDING PROTEIN"/>
    <property type="match status" value="1"/>
</dbReference>
<keyword evidence="3" id="KW-1133">Transmembrane helix</keyword>
<evidence type="ECO:0000313" key="5">
    <source>
        <dbReference type="EMBL" id="NWJ45632.1"/>
    </source>
</evidence>
<dbReference type="SUPFAM" id="SSF53822">
    <property type="entry name" value="Periplasmic binding protein-like I"/>
    <property type="match status" value="1"/>
</dbReference>